<dbReference type="KEGG" id="pvt:110072316"/>
<sequence length="303" mass="33718">MDEITYHAYLVFSIMVQAVPLQATGYLPLRNEDMPGTITIHEARDATSSVRTEITSVINEVADNTIMYNASVNSNQFATTVNTTAFSTLLIYFAQSSHSSHVETNTSSSTIADTKNEVTTLPTESATFQATVKDVKVTTSFTTSNMTVQPSRSVPLISSKVLFSVSANQFPAEPAHLKNSEVILTILFAIVLVLTILGFTLYILKTYRKWKEQYVHHPLCDTSSETVDRYTAPDDTLVISGGLYDAPRICNSNMMVYKDDELQNDSFLFNIQPQQLRLEFLPGEKENDFSSMYETFQIPPGGL</sequence>
<evidence type="ECO:0000313" key="2">
    <source>
        <dbReference type="Proteomes" id="UP001652642"/>
    </source>
</evidence>
<dbReference type="AlphaFoldDB" id="A0A6J0SMH1"/>
<dbReference type="InParanoid" id="A0A6J0SMH1"/>
<reference evidence="3 4" key="1">
    <citation type="submission" date="2025-05" db="UniProtKB">
        <authorList>
            <consortium name="RefSeq"/>
        </authorList>
    </citation>
    <scope>IDENTIFICATION</scope>
</reference>
<dbReference type="Proteomes" id="UP001652642">
    <property type="component" value="Chromosome 4"/>
</dbReference>
<gene>
    <name evidence="3 4" type="primary">LOC110072316</name>
</gene>
<feature type="transmembrane region" description="Helical" evidence="1">
    <location>
        <begin position="182"/>
        <end position="204"/>
    </location>
</feature>
<dbReference type="GeneID" id="110072316"/>
<keyword evidence="1" id="KW-1133">Transmembrane helix</keyword>
<keyword evidence="1" id="KW-0812">Transmembrane</keyword>
<accession>A0A6J0SMH1</accession>
<evidence type="ECO:0000256" key="1">
    <source>
        <dbReference type="SAM" id="Phobius"/>
    </source>
</evidence>
<proteinExistence type="predicted"/>
<dbReference type="RefSeq" id="XP_072853242.1">
    <property type="nucleotide sequence ID" value="XM_072997141.1"/>
</dbReference>
<keyword evidence="1" id="KW-0472">Membrane</keyword>
<evidence type="ECO:0000313" key="4">
    <source>
        <dbReference type="RefSeq" id="XP_072853242.1"/>
    </source>
</evidence>
<protein>
    <submittedName>
        <fullName evidence="3 4">Uncharacterized protein</fullName>
    </submittedName>
</protein>
<dbReference type="RefSeq" id="XP_020636190.2">
    <property type="nucleotide sequence ID" value="XM_020780531.2"/>
</dbReference>
<dbReference type="OrthoDB" id="9909389at2759"/>
<name>A0A6J0SMH1_9SAUR</name>
<organism evidence="2 3">
    <name type="scientific">Pogona vitticeps</name>
    <name type="common">central bearded dragon</name>
    <dbReference type="NCBI Taxonomy" id="103695"/>
    <lineage>
        <taxon>Eukaryota</taxon>
        <taxon>Metazoa</taxon>
        <taxon>Chordata</taxon>
        <taxon>Craniata</taxon>
        <taxon>Vertebrata</taxon>
        <taxon>Euteleostomi</taxon>
        <taxon>Lepidosauria</taxon>
        <taxon>Squamata</taxon>
        <taxon>Bifurcata</taxon>
        <taxon>Unidentata</taxon>
        <taxon>Episquamata</taxon>
        <taxon>Toxicofera</taxon>
        <taxon>Iguania</taxon>
        <taxon>Acrodonta</taxon>
        <taxon>Agamidae</taxon>
        <taxon>Amphibolurinae</taxon>
        <taxon>Pogona</taxon>
    </lineage>
</organism>
<evidence type="ECO:0000313" key="3">
    <source>
        <dbReference type="RefSeq" id="XP_020636190.2"/>
    </source>
</evidence>
<keyword evidence="2" id="KW-1185">Reference proteome</keyword>